<keyword evidence="2" id="KW-1185">Reference proteome</keyword>
<name>A0AAD5C7A7_AMBAR</name>
<dbReference type="AlphaFoldDB" id="A0AAD5C7A7"/>
<sequence>MGSQEYGDKTWKILEHAIHEIYHNNAIHTLSLEELYRRIKQEMDGTQQSITNDRRHINVHGQNICS</sequence>
<accession>A0AAD5C7A7</accession>
<evidence type="ECO:0000313" key="2">
    <source>
        <dbReference type="Proteomes" id="UP001206925"/>
    </source>
</evidence>
<comment type="caution">
    <text evidence="1">The sequence shown here is derived from an EMBL/GenBank/DDBJ whole genome shotgun (WGS) entry which is preliminary data.</text>
</comment>
<evidence type="ECO:0000313" key="1">
    <source>
        <dbReference type="EMBL" id="KAI7736636.1"/>
    </source>
</evidence>
<gene>
    <name evidence="1" type="ORF">M8C21_025721</name>
</gene>
<dbReference type="InterPro" id="IPR016159">
    <property type="entry name" value="Cullin_repeat-like_dom_sf"/>
</dbReference>
<dbReference type="EMBL" id="JAMZMK010009232">
    <property type="protein sequence ID" value="KAI7736636.1"/>
    <property type="molecule type" value="Genomic_DNA"/>
</dbReference>
<organism evidence="1 2">
    <name type="scientific">Ambrosia artemisiifolia</name>
    <name type="common">Common ragweed</name>
    <dbReference type="NCBI Taxonomy" id="4212"/>
    <lineage>
        <taxon>Eukaryota</taxon>
        <taxon>Viridiplantae</taxon>
        <taxon>Streptophyta</taxon>
        <taxon>Embryophyta</taxon>
        <taxon>Tracheophyta</taxon>
        <taxon>Spermatophyta</taxon>
        <taxon>Magnoliopsida</taxon>
        <taxon>eudicotyledons</taxon>
        <taxon>Gunneridae</taxon>
        <taxon>Pentapetalae</taxon>
        <taxon>asterids</taxon>
        <taxon>campanulids</taxon>
        <taxon>Asterales</taxon>
        <taxon>Asteraceae</taxon>
        <taxon>Asteroideae</taxon>
        <taxon>Heliantheae alliance</taxon>
        <taxon>Heliantheae</taxon>
        <taxon>Ambrosia</taxon>
    </lineage>
</organism>
<dbReference type="Proteomes" id="UP001206925">
    <property type="component" value="Unassembled WGS sequence"/>
</dbReference>
<dbReference type="Gene3D" id="1.20.1310.10">
    <property type="entry name" value="Cullin Repeats"/>
    <property type="match status" value="1"/>
</dbReference>
<dbReference type="SUPFAM" id="SSF74788">
    <property type="entry name" value="Cullin repeat-like"/>
    <property type="match status" value="1"/>
</dbReference>
<protein>
    <submittedName>
        <fullName evidence="1">Uncharacterized protein</fullName>
    </submittedName>
</protein>
<reference evidence="1" key="1">
    <citation type="submission" date="2022-06" db="EMBL/GenBank/DDBJ databases">
        <title>Uncovering the hologenomic basis of an extraordinary plant invasion.</title>
        <authorList>
            <person name="Bieker V.C."/>
            <person name="Martin M.D."/>
            <person name="Gilbert T."/>
            <person name="Hodgins K."/>
            <person name="Battlay P."/>
            <person name="Petersen B."/>
            <person name="Wilson J."/>
        </authorList>
    </citation>
    <scope>NUCLEOTIDE SEQUENCE</scope>
    <source>
        <strain evidence="1">AA19_3_7</strain>
        <tissue evidence="1">Leaf</tissue>
    </source>
</reference>
<proteinExistence type="predicted"/>